<feature type="chain" id="PRO_5012388180" evidence="1">
    <location>
        <begin position="28"/>
        <end position="410"/>
    </location>
</feature>
<dbReference type="EMBL" id="CP017641">
    <property type="protein sequence ID" value="APZ91988.1"/>
    <property type="molecule type" value="Genomic_DNA"/>
</dbReference>
<dbReference type="Pfam" id="PF12867">
    <property type="entry name" value="DinB_2"/>
    <property type="match status" value="1"/>
</dbReference>
<accession>A0A1P8WD35</accession>
<dbReference type="SUPFAM" id="SSF109854">
    <property type="entry name" value="DinB/YfiT-like putative metalloenzymes"/>
    <property type="match status" value="1"/>
</dbReference>
<dbReference type="Gene3D" id="1.20.120.450">
    <property type="entry name" value="dinb family like domain"/>
    <property type="match status" value="1"/>
</dbReference>
<gene>
    <name evidence="3" type="ORF">Fuma_01589</name>
</gene>
<evidence type="ECO:0000313" key="3">
    <source>
        <dbReference type="EMBL" id="APZ91988.1"/>
    </source>
</evidence>
<dbReference type="KEGG" id="fmr:Fuma_01589"/>
<evidence type="ECO:0000259" key="2">
    <source>
        <dbReference type="Pfam" id="PF12867"/>
    </source>
</evidence>
<dbReference type="STRING" id="1891926.Fuma_01589"/>
<protein>
    <submittedName>
        <fullName evidence="3">DinB superfamily protein</fullName>
    </submittedName>
</protein>
<keyword evidence="4" id="KW-1185">Reference proteome</keyword>
<dbReference type="Proteomes" id="UP000187735">
    <property type="component" value="Chromosome"/>
</dbReference>
<sequence precursor="true">MFLPRQRSGALVGLLLAAIVLPGATHASDGEPLALRRWPGGAVSIETHWGLQLAINAAADTEERLPRPADQHVATSDDLDHVLYRPPNAAKALWISAAEADRLQPTADGRQAKPGENALRVKSVGPRQTAACLRISVDGVLIAFVPVDAMQQAKGLKGEALKDADVLILSVSDGKQLQQSQLSGFIAAIQPKVVLLNPVTDDVELKLEKFRELIGATAKVVETNHNTLAVSSTLAETPKPIVVTLSTEPWQMNDELTELFAAMEKSCSDSQKVFSKLSVKQLNFKPANGTHTPRWNCEHMMGRQLLFFSQIFHAIAPAIPVMDLNPKQMPPDYEFAHPDWDGKEEARQMQRVSDFTRRFAYLLDGLELNKKAPGSSWPTLKALLRQMIRHYGEHTANTVKKFELPGWPDE</sequence>
<feature type="domain" description="DinB-like" evidence="2">
    <location>
        <begin position="266"/>
        <end position="395"/>
    </location>
</feature>
<organism evidence="3 4">
    <name type="scientific">Fuerstiella marisgermanici</name>
    <dbReference type="NCBI Taxonomy" id="1891926"/>
    <lineage>
        <taxon>Bacteria</taxon>
        <taxon>Pseudomonadati</taxon>
        <taxon>Planctomycetota</taxon>
        <taxon>Planctomycetia</taxon>
        <taxon>Planctomycetales</taxon>
        <taxon>Planctomycetaceae</taxon>
        <taxon>Fuerstiella</taxon>
    </lineage>
</organism>
<evidence type="ECO:0000313" key="4">
    <source>
        <dbReference type="Proteomes" id="UP000187735"/>
    </source>
</evidence>
<dbReference type="AlphaFoldDB" id="A0A1P8WD35"/>
<evidence type="ECO:0000256" key="1">
    <source>
        <dbReference type="SAM" id="SignalP"/>
    </source>
</evidence>
<feature type="signal peptide" evidence="1">
    <location>
        <begin position="1"/>
        <end position="27"/>
    </location>
</feature>
<reference evidence="3 4" key="1">
    <citation type="journal article" date="2016" name="Front. Microbiol.">
        <title>Fuerstia marisgermanicae gen. nov., sp. nov., an Unusual Member of the Phylum Planctomycetes from the German Wadden Sea.</title>
        <authorList>
            <person name="Kohn T."/>
            <person name="Heuer A."/>
            <person name="Jogler M."/>
            <person name="Vollmers J."/>
            <person name="Boedeker C."/>
            <person name="Bunk B."/>
            <person name="Rast P."/>
            <person name="Borchert D."/>
            <person name="Glockner I."/>
            <person name="Freese H.M."/>
            <person name="Klenk H.P."/>
            <person name="Overmann J."/>
            <person name="Kaster A.K."/>
            <person name="Rohde M."/>
            <person name="Wiegand S."/>
            <person name="Jogler C."/>
        </authorList>
    </citation>
    <scope>NUCLEOTIDE SEQUENCE [LARGE SCALE GENOMIC DNA]</scope>
    <source>
        <strain evidence="3 4">NH11</strain>
    </source>
</reference>
<dbReference type="InterPro" id="IPR034660">
    <property type="entry name" value="DinB/YfiT-like"/>
</dbReference>
<name>A0A1P8WD35_9PLAN</name>
<dbReference type="OrthoDB" id="268753at2"/>
<keyword evidence="1" id="KW-0732">Signal</keyword>
<dbReference type="InterPro" id="IPR024775">
    <property type="entry name" value="DinB-like"/>
</dbReference>
<dbReference type="RefSeq" id="WP_083731889.1">
    <property type="nucleotide sequence ID" value="NZ_CP017641.1"/>
</dbReference>
<proteinExistence type="predicted"/>